<evidence type="ECO:0000313" key="3">
    <source>
        <dbReference type="Proteomes" id="UP000292985"/>
    </source>
</evidence>
<organism evidence="2 3">
    <name type="scientific">Citrobacter amalonaticus</name>
    <dbReference type="NCBI Taxonomy" id="35703"/>
    <lineage>
        <taxon>Bacteria</taxon>
        <taxon>Pseudomonadati</taxon>
        <taxon>Pseudomonadota</taxon>
        <taxon>Gammaproteobacteria</taxon>
        <taxon>Enterobacterales</taxon>
        <taxon>Enterobacteriaceae</taxon>
        <taxon>Citrobacter</taxon>
    </lineage>
</organism>
<keyword evidence="3" id="KW-1185">Reference proteome</keyword>
<protein>
    <submittedName>
        <fullName evidence="2">Uncharacterized protein</fullName>
    </submittedName>
</protein>
<dbReference type="Proteomes" id="UP000292985">
    <property type="component" value="Unassembled WGS sequence"/>
</dbReference>
<proteinExistence type="predicted"/>
<evidence type="ECO:0000256" key="1">
    <source>
        <dbReference type="SAM" id="MobiDB-lite"/>
    </source>
</evidence>
<dbReference type="EMBL" id="RCYA01000001">
    <property type="protein sequence ID" value="RYT46500.1"/>
    <property type="molecule type" value="Genomic_DNA"/>
</dbReference>
<feature type="region of interest" description="Disordered" evidence="1">
    <location>
        <begin position="68"/>
        <end position="95"/>
    </location>
</feature>
<accession>A0ABY0I0L8</accession>
<gene>
    <name evidence="2" type="ORF">EAJ18_02175</name>
</gene>
<feature type="compositionally biased region" description="Basic and acidic residues" evidence="1">
    <location>
        <begin position="68"/>
        <end position="87"/>
    </location>
</feature>
<comment type="caution">
    <text evidence="2">The sequence shown here is derived from an EMBL/GenBank/DDBJ whole genome shotgun (WGS) entry which is preliminary data.</text>
</comment>
<sequence length="95" mass="11248">MSQLNEKRRLLYWKFRRTISPVLTVRLFPGRALRILTKNNKNCRSLHTQSRLRCNGISILDGSYHVTTERKNDRPGHYRPAGRDPALRRRPSFCQ</sequence>
<evidence type="ECO:0000313" key="2">
    <source>
        <dbReference type="EMBL" id="RYT46500.1"/>
    </source>
</evidence>
<name>A0ABY0I0L8_CITAM</name>
<reference evidence="2 3" key="1">
    <citation type="journal article" date="2019" name="Science, e1252229">
        <title>Invertible promoters mediate bacterial phase variation, antibiotic resistance, and host adaptation in the gut.</title>
        <authorList>
            <person name="Jiang X."/>
            <person name="Hall A.B."/>
            <person name="Arthur T.D."/>
            <person name="Plichta D.R."/>
            <person name="Covington C.T."/>
            <person name="Poyet M."/>
            <person name="Crothers J."/>
            <person name="Moses P.L."/>
            <person name="Tolonen A.C."/>
            <person name="Vlamakis H."/>
            <person name="Alm E.J."/>
            <person name="Xavier R.J."/>
        </authorList>
    </citation>
    <scope>NUCLEOTIDE SEQUENCE [LARGE SCALE GENOMIC DNA]</scope>
    <source>
        <strain evidence="3">ca_0067</strain>
    </source>
</reference>